<dbReference type="PANTHER" id="PTHR38050:SF2">
    <property type="entry name" value="FERULOYL ESTERASE C-RELATED"/>
    <property type="match status" value="1"/>
</dbReference>
<keyword evidence="2" id="KW-0964">Secreted</keyword>
<evidence type="ECO:0000256" key="2">
    <source>
        <dbReference type="ARBA" id="ARBA00022525"/>
    </source>
</evidence>
<dbReference type="PANTHER" id="PTHR38050">
    <property type="match status" value="1"/>
</dbReference>
<sequence>MLHNKKNFNILSFLLIALIMVYLSVAASFQKIRPESAQAFTLIVEGKERNYIAYVPDVFADAQNAFPVVIVLHGGGGPMGNAQMMMDVSNWAQKAEKEKFLAVFPNGTLRDPGRPIELTGNIQEWSDGSGRSYAEQNGVDDVAFINTLIDDLLIKFPADKERIFVTGFSNGASMTFRVGVELADRIAAIASVAGVLSNSLDATNSPVSLLYISGSEDKRPSSLSPKNSFNINSREDKRPKIVTKNSFSSENPVALWAQMLACPSQPEVNLENKNIKTIIYSSCRGNTEVISYTVLSMGHVYPGAQTELWEEGADNPANDILNATDAVWDFFKKHKKSSAQSSARNVQCQTLSERNKKIQCWEKALNAELKESGLEASFVLFKELYDADQDFAGECHAFTHLIGTEAYNLFKNNKDFSVPAIVSFCNYGFYHGFMEALLTTGGNIEEARKFCTYIDRKLSVENPESPEQCYHGIGHGNAGVHDKRLFGNADAIIREGLKICKLVSDTKDRLYRCASGVYNAISDFHIEGEFGFSMDMIDPEDPLKICNGQLKEYQEPCYGNMKSVVSSVTGGDFKKVVAIISKIPDMRNAEVAMWYLAGYNMQTKLYLKDYYPDIAICRSALPNLYLPCIRGLATGFLWYAKPEEEYKSALNFCALDILRPEEKEACFSEIIPRLSFYYSYTKVIEICETKLVPDAWKGICRTKQLNQPVERF</sequence>
<dbReference type="EMBL" id="MFUY01000011">
    <property type="protein sequence ID" value="OGI86251.1"/>
    <property type="molecule type" value="Genomic_DNA"/>
</dbReference>
<evidence type="ECO:0000256" key="1">
    <source>
        <dbReference type="ARBA" id="ARBA00004613"/>
    </source>
</evidence>
<proteinExistence type="predicted"/>
<keyword evidence="3" id="KW-0858">Xylan degradation</keyword>
<dbReference type="Pfam" id="PF02230">
    <property type="entry name" value="Abhydrolase_2"/>
    <property type="match status" value="1"/>
</dbReference>
<dbReference type="Gene3D" id="3.40.50.1820">
    <property type="entry name" value="alpha/beta hydrolase"/>
    <property type="match status" value="1"/>
</dbReference>
<organism evidence="10 11">
    <name type="scientific">Candidatus Nomurabacteria bacterium RIFCSPLOWO2_01_FULL_41_12</name>
    <dbReference type="NCBI Taxonomy" id="1801774"/>
    <lineage>
        <taxon>Bacteria</taxon>
        <taxon>Candidatus Nomuraibacteriota</taxon>
    </lineage>
</organism>
<comment type="subcellular location">
    <subcellularLocation>
        <location evidence="1">Secreted</location>
    </subcellularLocation>
</comment>
<feature type="region of interest" description="Disordered" evidence="8">
    <location>
        <begin position="215"/>
        <end position="235"/>
    </location>
</feature>
<dbReference type="GO" id="GO:0005576">
    <property type="term" value="C:extracellular region"/>
    <property type="evidence" value="ECO:0007669"/>
    <property type="project" value="UniProtKB-SubCell"/>
</dbReference>
<dbReference type="InterPro" id="IPR029058">
    <property type="entry name" value="AB_hydrolase_fold"/>
</dbReference>
<dbReference type="GO" id="GO:0030600">
    <property type="term" value="F:feruloyl esterase activity"/>
    <property type="evidence" value="ECO:0007669"/>
    <property type="project" value="InterPro"/>
</dbReference>
<dbReference type="GO" id="GO:0045493">
    <property type="term" value="P:xylan catabolic process"/>
    <property type="evidence" value="ECO:0007669"/>
    <property type="project" value="UniProtKB-KW"/>
</dbReference>
<evidence type="ECO:0000256" key="6">
    <source>
        <dbReference type="ARBA" id="ARBA00023277"/>
    </source>
</evidence>
<evidence type="ECO:0000256" key="7">
    <source>
        <dbReference type="ARBA" id="ARBA00023326"/>
    </source>
</evidence>
<keyword evidence="5" id="KW-0378">Hydrolase</keyword>
<dbReference type="InterPro" id="IPR043595">
    <property type="entry name" value="FaeB/C/D"/>
</dbReference>
<accession>A0A1F6WWI8</accession>
<evidence type="ECO:0000313" key="10">
    <source>
        <dbReference type="EMBL" id="OGI86251.1"/>
    </source>
</evidence>
<evidence type="ECO:0000256" key="4">
    <source>
        <dbReference type="ARBA" id="ARBA00022729"/>
    </source>
</evidence>
<feature type="compositionally biased region" description="Polar residues" evidence="8">
    <location>
        <begin position="221"/>
        <end position="232"/>
    </location>
</feature>
<keyword evidence="7" id="KW-0624">Polysaccharide degradation</keyword>
<dbReference type="InterPro" id="IPR003140">
    <property type="entry name" value="PLipase/COase/thioEstase"/>
</dbReference>
<dbReference type="STRING" id="1801774.A3A05_00600"/>
<feature type="domain" description="Phospholipase/carboxylesterase/thioesterase" evidence="9">
    <location>
        <begin position="58"/>
        <end position="206"/>
    </location>
</feature>
<protein>
    <recommendedName>
        <fullName evidence="9">Phospholipase/carboxylesterase/thioesterase domain-containing protein</fullName>
    </recommendedName>
</protein>
<keyword evidence="6" id="KW-0119">Carbohydrate metabolism</keyword>
<evidence type="ECO:0000313" key="11">
    <source>
        <dbReference type="Proteomes" id="UP000176187"/>
    </source>
</evidence>
<keyword evidence="4" id="KW-0732">Signal</keyword>
<gene>
    <name evidence="10" type="ORF">A3A05_00600</name>
</gene>
<evidence type="ECO:0000259" key="9">
    <source>
        <dbReference type="Pfam" id="PF02230"/>
    </source>
</evidence>
<dbReference type="AlphaFoldDB" id="A0A1F6WWI8"/>
<comment type="caution">
    <text evidence="10">The sequence shown here is derived from an EMBL/GenBank/DDBJ whole genome shotgun (WGS) entry which is preliminary data.</text>
</comment>
<evidence type="ECO:0000256" key="5">
    <source>
        <dbReference type="ARBA" id="ARBA00022801"/>
    </source>
</evidence>
<evidence type="ECO:0000256" key="8">
    <source>
        <dbReference type="SAM" id="MobiDB-lite"/>
    </source>
</evidence>
<evidence type="ECO:0000256" key="3">
    <source>
        <dbReference type="ARBA" id="ARBA00022651"/>
    </source>
</evidence>
<reference evidence="10 11" key="1">
    <citation type="journal article" date="2016" name="Nat. Commun.">
        <title>Thousands of microbial genomes shed light on interconnected biogeochemical processes in an aquifer system.</title>
        <authorList>
            <person name="Anantharaman K."/>
            <person name="Brown C.T."/>
            <person name="Hug L.A."/>
            <person name="Sharon I."/>
            <person name="Castelle C.J."/>
            <person name="Probst A.J."/>
            <person name="Thomas B.C."/>
            <person name="Singh A."/>
            <person name="Wilkins M.J."/>
            <person name="Karaoz U."/>
            <person name="Brodie E.L."/>
            <person name="Williams K.H."/>
            <person name="Hubbard S.S."/>
            <person name="Banfield J.F."/>
        </authorList>
    </citation>
    <scope>NUCLEOTIDE SEQUENCE [LARGE SCALE GENOMIC DNA]</scope>
</reference>
<dbReference type="SUPFAM" id="SSF53474">
    <property type="entry name" value="alpha/beta-Hydrolases"/>
    <property type="match status" value="1"/>
</dbReference>
<dbReference type="Proteomes" id="UP000176187">
    <property type="component" value="Unassembled WGS sequence"/>
</dbReference>
<name>A0A1F6WWI8_9BACT</name>